<evidence type="ECO:0000313" key="1">
    <source>
        <dbReference type="EMBL" id="GIY64553.1"/>
    </source>
</evidence>
<organism evidence="1 2">
    <name type="scientific">Caerostris extrusa</name>
    <name type="common">Bark spider</name>
    <name type="synonym">Caerostris bankana</name>
    <dbReference type="NCBI Taxonomy" id="172846"/>
    <lineage>
        <taxon>Eukaryota</taxon>
        <taxon>Metazoa</taxon>
        <taxon>Ecdysozoa</taxon>
        <taxon>Arthropoda</taxon>
        <taxon>Chelicerata</taxon>
        <taxon>Arachnida</taxon>
        <taxon>Araneae</taxon>
        <taxon>Araneomorphae</taxon>
        <taxon>Entelegynae</taxon>
        <taxon>Araneoidea</taxon>
        <taxon>Araneidae</taxon>
        <taxon>Caerostris</taxon>
    </lineage>
</organism>
<keyword evidence="2" id="KW-1185">Reference proteome</keyword>
<accession>A0AAV4V3I4</accession>
<name>A0AAV4V3I4_CAEEX</name>
<comment type="caution">
    <text evidence="1">The sequence shown here is derived from an EMBL/GenBank/DDBJ whole genome shotgun (WGS) entry which is preliminary data.</text>
</comment>
<proteinExistence type="predicted"/>
<sequence length="99" mass="11242">MCLFKKTAIKIKQTLNTWKLAWNKKSENRPISIIAAETRAVATAVQEMYRDLSADTCLYILRWLSFADDGIGIQVVILRENAELVGVRLLMAFIGRHCS</sequence>
<protein>
    <submittedName>
        <fullName evidence="1">Uncharacterized protein</fullName>
    </submittedName>
</protein>
<dbReference type="AlphaFoldDB" id="A0AAV4V3I4"/>
<dbReference type="Proteomes" id="UP001054945">
    <property type="component" value="Unassembled WGS sequence"/>
</dbReference>
<dbReference type="EMBL" id="BPLR01013892">
    <property type="protein sequence ID" value="GIY64553.1"/>
    <property type="molecule type" value="Genomic_DNA"/>
</dbReference>
<reference evidence="1 2" key="1">
    <citation type="submission" date="2021-06" db="EMBL/GenBank/DDBJ databases">
        <title>Caerostris extrusa draft genome.</title>
        <authorList>
            <person name="Kono N."/>
            <person name="Arakawa K."/>
        </authorList>
    </citation>
    <scope>NUCLEOTIDE SEQUENCE [LARGE SCALE GENOMIC DNA]</scope>
</reference>
<evidence type="ECO:0000313" key="2">
    <source>
        <dbReference type="Proteomes" id="UP001054945"/>
    </source>
</evidence>
<gene>
    <name evidence="1" type="ORF">CEXT_65501</name>
</gene>